<dbReference type="EMBL" id="JACONV010000001">
    <property type="protein sequence ID" value="MBC3953596.1"/>
    <property type="molecule type" value="Genomic_DNA"/>
</dbReference>
<keyword evidence="2" id="KW-1185">Reference proteome</keyword>
<gene>
    <name evidence="1" type="ORF">H8S56_01060</name>
</gene>
<sequence>MLIFNLQTVILGEADAKAKAKFEEYKRSAPLTTDKTPKWIGSELFKPYEPLQR</sequence>
<proteinExistence type="predicted"/>
<reference evidence="1 2" key="1">
    <citation type="submission" date="2020-08" db="EMBL/GenBank/DDBJ databases">
        <title>Putative novel bacterial strains isolated from necrotic wheat leaf tissues caused by Xanthomonas translucens.</title>
        <authorList>
            <person name="Tambong J.T."/>
        </authorList>
    </citation>
    <scope>NUCLEOTIDE SEQUENCE [LARGE SCALE GENOMIC DNA]</scope>
    <source>
        <strain evidence="1 2">DOAB 1067</strain>
    </source>
</reference>
<accession>A0ABR7B8U0</accession>
<comment type="caution">
    <text evidence="1">The sequence shown here is derived from an EMBL/GenBank/DDBJ whole genome shotgun (WGS) entry which is preliminary data.</text>
</comment>
<name>A0ABR7B8U0_9PSED</name>
<evidence type="ECO:0000313" key="1">
    <source>
        <dbReference type="EMBL" id="MBC3953596.1"/>
    </source>
</evidence>
<evidence type="ECO:0000313" key="2">
    <source>
        <dbReference type="Proteomes" id="UP000660131"/>
    </source>
</evidence>
<dbReference type="Proteomes" id="UP000660131">
    <property type="component" value="Unassembled WGS sequence"/>
</dbReference>
<protein>
    <submittedName>
        <fullName evidence="1">Uncharacterized protein</fullName>
    </submittedName>
</protein>
<organism evidence="1 2">
    <name type="scientific">Pseudomonas triticifolii</name>
    <dbReference type="NCBI Taxonomy" id="2762592"/>
    <lineage>
        <taxon>Bacteria</taxon>
        <taxon>Pseudomonadati</taxon>
        <taxon>Pseudomonadota</taxon>
        <taxon>Gammaproteobacteria</taxon>
        <taxon>Pseudomonadales</taxon>
        <taxon>Pseudomonadaceae</taxon>
        <taxon>Pseudomonas</taxon>
    </lineage>
</organism>